<protein>
    <submittedName>
        <fullName evidence="6">Mss4-like</fullName>
    </submittedName>
</protein>
<keyword evidence="2" id="KW-0479">Metal-binding</keyword>
<dbReference type="OMA" id="MAEGRCN"/>
<feature type="domain" description="CENP-V/GFA" evidence="5">
    <location>
        <begin position="3"/>
        <end position="120"/>
    </location>
</feature>
<keyword evidence="3" id="KW-0862">Zinc</keyword>
<dbReference type="STRING" id="1365484.W6QAN5"/>
<dbReference type="PROSITE" id="PS51891">
    <property type="entry name" value="CENP_V_GFA"/>
    <property type="match status" value="1"/>
</dbReference>
<dbReference type="GO" id="GO:0016846">
    <property type="term" value="F:carbon-sulfur lyase activity"/>
    <property type="evidence" value="ECO:0007669"/>
    <property type="project" value="InterPro"/>
</dbReference>
<dbReference type="Gene3D" id="3.90.1590.10">
    <property type="entry name" value="glutathione-dependent formaldehyde- activating enzyme (gfa)"/>
    <property type="match status" value="1"/>
</dbReference>
<dbReference type="Pfam" id="PF04828">
    <property type="entry name" value="GFA"/>
    <property type="match status" value="1"/>
</dbReference>
<dbReference type="Proteomes" id="UP000030686">
    <property type="component" value="Unassembled WGS sequence"/>
</dbReference>
<organism evidence="6 7">
    <name type="scientific">Penicillium roqueforti (strain FM164)</name>
    <dbReference type="NCBI Taxonomy" id="1365484"/>
    <lineage>
        <taxon>Eukaryota</taxon>
        <taxon>Fungi</taxon>
        <taxon>Dikarya</taxon>
        <taxon>Ascomycota</taxon>
        <taxon>Pezizomycotina</taxon>
        <taxon>Eurotiomycetes</taxon>
        <taxon>Eurotiomycetidae</taxon>
        <taxon>Eurotiales</taxon>
        <taxon>Aspergillaceae</taxon>
        <taxon>Penicillium</taxon>
    </lineage>
</organism>
<dbReference type="PANTHER" id="PTHR33337:SF40">
    <property type="entry name" value="CENP-V_GFA DOMAIN-CONTAINING PROTEIN-RELATED"/>
    <property type="match status" value="1"/>
</dbReference>
<dbReference type="InterPro" id="IPR006913">
    <property type="entry name" value="CENP-V/GFA"/>
</dbReference>
<keyword evidence="4" id="KW-0456">Lyase</keyword>
<dbReference type="InterPro" id="IPR011057">
    <property type="entry name" value="Mss4-like_sf"/>
</dbReference>
<dbReference type="GO" id="GO:0046872">
    <property type="term" value="F:metal ion binding"/>
    <property type="evidence" value="ECO:0007669"/>
    <property type="project" value="UniProtKB-KW"/>
</dbReference>
<dbReference type="AlphaFoldDB" id="W6QAN5"/>
<comment type="similarity">
    <text evidence="1">Belongs to the Gfa family.</text>
</comment>
<evidence type="ECO:0000256" key="4">
    <source>
        <dbReference type="ARBA" id="ARBA00023239"/>
    </source>
</evidence>
<evidence type="ECO:0000256" key="1">
    <source>
        <dbReference type="ARBA" id="ARBA00005495"/>
    </source>
</evidence>
<accession>W6QAN5</accession>
<name>W6QAN5_PENRF</name>
<evidence type="ECO:0000259" key="5">
    <source>
        <dbReference type="PROSITE" id="PS51891"/>
    </source>
</evidence>
<dbReference type="PANTHER" id="PTHR33337">
    <property type="entry name" value="GFA DOMAIN-CONTAINING PROTEIN"/>
    <property type="match status" value="1"/>
</dbReference>
<evidence type="ECO:0000313" key="7">
    <source>
        <dbReference type="Proteomes" id="UP000030686"/>
    </source>
</evidence>
<proteinExistence type="inferred from homology"/>
<evidence type="ECO:0000313" key="6">
    <source>
        <dbReference type="EMBL" id="CDM33096.1"/>
    </source>
</evidence>
<keyword evidence="7" id="KW-1185">Reference proteome</keyword>
<dbReference type="OrthoDB" id="9985472at2759"/>
<evidence type="ECO:0000256" key="3">
    <source>
        <dbReference type="ARBA" id="ARBA00022833"/>
    </source>
</evidence>
<gene>
    <name evidence="6" type="ORF">PROQFM164_S02g003247</name>
</gene>
<evidence type="ECO:0000256" key="2">
    <source>
        <dbReference type="ARBA" id="ARBA00022723"/>
    </source>
</evidence>
<reference evidence="6" key="1">
    <citation type="journal article" date="2014" name="Nat. Commun.">
        <title>Multiple recent horizontal transfers of a large genomic region in cheese making fungi.</title>
        <authorList>
            <person name="Cheeseman K."/>
            <person name="Ropars J."/>
            <person name="Renault P."/>
            <person name="Dupont J."/>
            <person name="Gouzy J."/>
            <person name="Branca A."/>
            <person name="Abraham A.L."/>
            <person name="Ceppi M."/>
            <person name="Conseiller E."/>
            <person name="Debuchy R."/>
            <person name="Malagnac F."/>
            <person name="Goarin A."/>
            <person name="Silar P."/>
            <person name="Lacoste S."/>
            <person name="Sallet E."/>
            <person name="Bensimon A."/>
            <person name="Giraud T."/>
            <person name="Brygoo Y."/>
        </authorList>
    </citation>
    <scope>NUCLEOTIDE SEQUENCE [LARGE SCALE GENOMIC DNA]</scope>
    <source>
        <strain evidence="6">FM164</strain>
    </source>
</reference>
<dbReference type="SUPFAM" id="SSF51316">
    <property type="entry name" value="Mss4-like"/>
    <property type="match status" value="1"/>
</dbReference>
<dbReference type="EMBL" id="HG792016">
    <property type="protein sequence ID" value="CDM33096.1"/>
    <property type="molecule type" value="Genomic_DNA"/>
</dbReference>
<sequence>MSYHGHCNCESIRVTLPEQPETSAICHCNNCKQAGGGPFSVNYIVNEDDLTVEDPNGALKIYEDKNSDSGNVVKRHFCSSCGSPVFTKTPKAPGVVFLKGPLFDIVSTPALEVFTNKQYDWVNLKQGEIEA</sequence>